<evidence type="ECO:0000313" key="2">
    <source>
        <dbReference type="Proteomes" id="UP000033038"/>
    </source>
</evidence>
<reference evidence="1 2" key="1">
    <citation type="submission" date="2014-07" db="EMBL/GenBank/DDBJ databases">
        <title>Methanogenic archaea and the global carbon cycle.</title>
        <authorList>
            <person name="Henriksen J.R."/>
            <person name="Luke J."/>
            <person name="Reinhart S."/>
            <person name="Benedict M.N."/>
            <person name="Youngblut N.D."/>
            <person name="Metcalf M.E."/>
            <person name="Whitaker R.J."/>
            <person name="Metcalf W.W."/>
        </authorList>
    </citation>
    <scope>NUCLEOTIDE SEQUENCE [LARGE SCALE GENOMIC DNA]</scope>
    <source>
        <strain evidence="1 2">Wiesmoor</strain>
    </source>
</reference>
<dbReference type="PATRIC" id="fig|1434109.4.peg.1930"/>
<evidence type="ECO:0000313" key="1">
    <source>
        <dbReference type="EMBL" id="AKB50788.1"/>
    </source>
</evidence>
<sequence>MNSNIIQKTGGNIAKTELLEKQGYWKNRVTGKTGLLASLLTAAVLLINTGLTDSIQVLPVVEQHARISYIIQMLFYETTVLKTLLRKKIKKSEYAINSYCVNPYFHRGGF</sequence>
<dbReference type="KEGG" id="mbw:MSBRW_1535"/>
<dbReference type="Proteomes" id="UP000033038">
    <property type="component" value="Chromosome"/>
</dbReference>
<proteinExistence type="predicted"/>
<protein>
    <submittedName>
        <fullName evidence="1">Uncharacterized protein</fullName>
    </submittedName>
</protein>
<dbReference type="HOGENOM" id="CLU_2165244_0_0_2"/>
<gene>
    <name evidence="1" type="ORF">MSBRW_1535</name>
</gene>
<organism evidence="1 2">
    <name type="scientific">Methanosarcina barkeri str. Wiesmoor</name>
    <dbReference type="NCBI Taxonomy" id="1434109"/>
    <lineage>
        <taxon>Archaea</taxon>
        <taxon>Methanobacteriati</taxon>
        <taxon>Methanobacteriota</taxon>
        <taxon>Stenosarchaea group</taxon>
        <taxon>Methanomicrobia</taxon>
        <taxon>Methanosarcinales</taxon>
        <taxon>Methanosarcinaceae</taxon>
        <taxon>Methanosarcina</taxon>
    </lineage>
</organism>
<name>A0A0E3QKS7_METBA</name>
<accession>A0A0E3QKS7</accession>
<dbReference type="EMBL" id="CP009526">
    <property type="protein sequence ID" value="AKB50788.1"/>
    <property type="molecule type" value="Genomic_DNA"/>
</dbReference>
<dbReference type="AlphaFoldDB" id="A0A0E3QKS7"/>